<evidence type="ECO:0000313" key="1">
    <source>
        <dbReference type="EMBL" id="KAF5584641.1"/>
    </source>
</evidence>
<organism evidence="1 2">
    <name type="scientific">Gibberella subglutinans</name>
    <name type="common">Fusarium subglutinans</name>
    <dbReference type="NCBI Taxonomy" id="42677"/>
    <lineage>
        <taxon>Eukaryota</taxon>
        <taxon>Fungi</taxon>
        <taxon>Dikarya</taxon>
        <taxon>Ascomycota</taxon>
        <taxon>Pezizomycotina</taxon>
        <taxon>Sordariomycetes</taxon>
        <taxon>Hypocreomycetidae</taxon>
        <taxon>Hypocreales</taxon>
        <taxon>Nectriaceae</taxon>
        <taxon>Fusarium</taxon>
        <taxon>Fusarium fujikuroi species complex</taxon>
    </lineage>
</organism>
<dbReference type="AlphaFoldDB" id="A0A8H5L5V3"/>
<name>A0A8H5L5V3_GIBSU</name>
<dbReference type="RefSeq" id="XP_036531812.1">
    <property type="nucleotide sequence ID" value="XM_036677548.1"/>
</dbReference>
<proteinExistence type="predicted"/>
<dbReference type="EMBL" id="JAAOAV010000285">
    <property type="protein sequence ID" value="KAF5584641.1"/>
    <property type="molecule type" value="Genomic_DNA"/>
</dbReference>
<dbReference type="Proteomes" id="UP000547976">
    <property type="component" value="Unassembled WGS sequence"/>
</dbReference>
<comment type="caution">
    <text evidence="1">The sequence shown here is derived from an EMBL/GenBank/DDBJ whole genome shotgun (WGS) entry which is preliminary data.</text>
</comment>
<evidence type="ECO:0000313" key="2">
    <source>
        <dbReference type="Proteomes" id="UP000547976"/>
    </source>
</evidence>
<sequence>MALDGVKLHMVFAGRGASFILEVTDGMGNRKVVLIDGGPAGHRHGTTGAPYSRYLMAAIRRVWGNLGRVEGLISGARA</sequence>
<dbReference type="OrthoDB" id="3259037at2759"/>
<accession>A0A8H5L5V3</accession>
<reference evidence="1 2" key="1">
    <citation type="submission" date="2020-05" db="EMBL/GenBank/DDBJ databases">
        <title>Identification and distribution of gene clusters putatively required for synthesis of sphingolipid metabolism inhibitors in phylogenetically diverse species of the filamentous fungus Fusarium.</title>
        <authorList>
            <person name="Kim H.-S."/>
            <person name="Busman M."/>
            <person name="Brown D.W."/>
            <person name="Divon H."/>
            <person name="Uhlig S."/>
            <person name="Proctor R.H."/>
        </authorList>
    </citation>
    <scope>NUCLEOTIDE SEQUENCE [LARGE SCALE GENOMIC DNA]</scope>
    <source>
        <strain evidence="1 2">NRRL 66333</strain>
    </source>
</reference>
<keyword evidence="2" id="KW-1185">Reference proteome</keyword>
<protein>
    <submittedName>
        <fullName evidence="1">Uncharacterized protein</fullName>
    </submittedName>
</protein>
<dbReference type="GeneID" id="59312266"/>
<gene>
    <name evidence="1" type="ORF">FSUBG_12730</name>
</gene>